<keyword evidence="3" id="KW-1185">Reference proteome</keyword>
<evidence type="ECO:0000313" key="3">
    <source>
        <dbReference type="Proteomes" id="UP000005697"/>
    </source>
</evidence>
<evidence type="ECO:0000256" key="1">
    <source>
        <dbReference type="SAM" id="MobiDB-lite"/>
    </source>
</evidence>
<organism evidence="2 3">
    <name type="scientific">Prevotella multiformis DSM 16608</name>
    <dbReference type="NCBI Taxonomy" id="888743"/>
    <lineage>
        <taxon>Bacteria</taxon>
        <taxon>Pseudomonadati</taxon>
        <taxon>Bacteroidota</taxon>
        <taxon>Bacteroidia</taxon>
        <taxon>Bacteroidales</taxon>
        <taxon>Prevotellaceae</taxon>
        <taxon>Prevotella</taxon>
    </lineage>
</organism>
<evidence type="ECO:0000313" key="2">
    <source>
        <dbReference type="EMBL" id="EGC19462.1"/>
    </source>
</evidence>
<feature type="compositionally biased region" description="Basic residues" evidence="1">
    <location>
        <begin position="55"/>
        <end position="65"/>
    </location>
</feature>
<dbReference type="STRING" id="888743.HMPREF9141_2002"/>
<sequence length="80" mass="8809">MTAGRIPPSRLLPMCGCPPPAVREAATQGIVREHRTCRGLARFPPIDGEGNNLPHKMRRTARGRHQPPANGKVSRQLLRP</sequence>
<protein>
    <submittedName>
        <fullName evidence="2">Uncharacterized protein</fullName>
    </submittedName>
</protein>
<reference evidence="2 3" key="1">
    <citation type="submission" date="2011-01" db="EMBL/GenBank/DDBJ databases">
        <authorList>
            <person name="Muzny D."/>
            <person name="Qin X."/>
            <person name="Deng J."/>
            <person name="Jiang H."/>
            <person name="Liu Y."/>
            <person name="Qu J."/>
            <person name="Song X.-Z."/>
            <person name="Zhang L."/>
            <person name="Thornton R."/>
            <person name="Coyle M."/>
            <person name="Francisco L."/>
            <person name="Jackson L."/>
            <person name="Javaid M."/>
            <person name="Korchina V."/>
            <person name="Kovar C."/>
            <person name="Mata R."/>
            <person name="Mathew T."/>
            <person name="Ngo R."/>
            <person name="Nguyen L."/>
            <person name="Nguyen N."/>
            <person name="Okwuonu G."/>
            <person name="Ongeri F."/>
            <person name="Pham C."/>
            <person name="Simmons D."/>
            <person name="Wilczek-Boney K."/>
            <person name="Hale W."/>
            <person name="Jakkamsetti A."/>
            <person name="Pham P."/>
            <person name="Ruth R."/>
            <person name="San Lucas F."/>
            <person name="Warren J."/>
            <person name="Zhang J."/>
            <person name="Zhao Z."/>
            <person name="Zhou C."/>
            <person name="Zhu D."/>
            <person name="Lee S."/>
            <person name="Bess C."/>
            <person name="Blankenburg K."/>
            <person name="Forbes L."/>
            <person name="Fu Q."/>
            <person name="Gubbala S."/>
            <person name="Hirani K."/>
            <person name="Jayaseelan J.C."/>
            <person name="Lara F."/>
            <person name="Munidasa M."/>
            <person name="Palculict T."/>
            <person name="Patil S."/>
            <person name="Pu L.-L."/>
            <person name="Saada N."/>
            <person name="Tang L."/>
            <person name="Weissenberger G."/>
            <person name="Zhu Y."/>
            <person name="Hemphill L."/>
            <person name="Shang Y."/>
            <person name="Youmans B."/>
            <person name="Ayvaz T."/>
            <person name="Ross M."/>
            <person name="Santibanez J."/>
            <person name="Aqrawi P."/>
            <person name="Gross S."/>
            <person name="Joshi V."/>
            <person name="Fowler G."/>
            <person name="Nazareth L."/>
            <person name="Reid J."/>
            <person name="Worley K."/>
            <person name="Petrosino J."/>
            <person name="Highlander S."/>
            <person name="Gibbs R."/>
        </authorList>
    </citation>
    <scope>NUCLEOTIDE SEQUENCE [LARGE SCALE GENOMIC DNA]</scope>
    <source>
        <strain evidence="2 3">DSM 16608</strain>
    </source>
</reference>
<dbReference type="AlphaFoldDB" id="F0F8T5"/>
<dbReference type="HOGENOM" id="CLU_2586803_0_0_10"/>
<accession>F0F8T5</accession>
<comment type="caution">
    <text evidence="2">The sequence shown here is derived from an EMBL/GenBank/DDBJ whole genome shotgun (WGS) entry which is preliminary data.</text>
</comment>
<proteinExistence type="predicted"/>
<feature type="region of interest" description="Disordered" evidence="1">
    <location>
        <begin position="42"/>
        <end position="80"/>
    </location>
</feature>
<dbReference type="Proteomes" id="UP000005697">
    <property type="component" value="Unassembled WGS sequence"/>
</dbReference>
<dbReference type="EMBL" id="AEWX01000027">
    <property type="protein sequence ID" value="EGC19462.1"/>
    <property type="molecule type" value="Genomic_DNA"/>
</dbReference>
<gene>
    <name evidence="2" type="ORF">HMPREF9141_2002</name>
</gene>
<name>F0F8T5_9BACT</name>